<keyword evidence="2" id="KW-1185">Reference proteome</keyword>
<proteinExistence type="predicted"/>
<evidence type="ECO:0000313" key="1">
    <source>
        <dbReference type="EMBL" id="KAF8778854.1"/>
    </source>
</evidence>
<dbReference type="AlphaFoldDB" id="A0A8T0EUC2"/>
<reference evidence="1" key="1">
    <citation type="journal article" date="2020" name="bioRxiv">
        <title>Chromosome-level reference genome of the European wasp spider Argiope bruennichi: a resource for studies on range expansion and evolutionary adaptation.</title>
        <authorList>
            <person name="Sheffer M.M."/>
            <person name="Hoppe A."/>
            <person name="Krehenwinkel H."/>
            <person name="Uhl G."/>
            <person name="Kuss A.W."/>
            <person name="Jensen L."/>
            <person name="Jensen C."/>
            <person name="Gillespie R.G."/>
            <person name="Hoff K.J."/>
            <person name="Prost S."/>
        </authorList>
    </citation>
    <scope>NUCLEOTIDE SEQUENCE</scope>
</reference>
<gene>
    <name evidence="1" type="ORF">HNY73_015539</name>
</gene>
<name>A0A8T0EUC2_ARGBR</name>
<evidence type="ECO:0000313" key="2">
    <source>
        <dbReference type="Proteomes" id="UP000807504"/>
    </source>
</evidence>
<accession>A0A8T0EUC2</accession>
<dbReference type="Proteomes" id="UP000807504">
    <property type="component" value="Unassembled WGS sequence"/>
</dbReference>
<dbReference type="EMBL" id="JABXBU010002072">
    <property type="protein sequence ID" value="KAF8778854.1"/>
    <property type="molecule type" value="Genomic_DNA"/>
</dbReference>
<comment type="caution">
    <text evidence="1">The sequence shown here is derived from an EMBL/GenBank/DDBJ whole genome shotgun (WGS) entry which is preliminary data.</text>
</comment>
<protein>
    <submittedName>
        <fullName evidence="1">Uncharacterized protein</fullName>
    </submittedName>
</protein>
<sequence length="104" mass="12011">MIVLSLSASVKNTLLHIPFTHGLPERTVRRLAVVRFGDTKDKQIGSILIIHSKVRGSNEPNKNAVSERVKAIVPKDMNLKEFSSWHHQNRVMNIDRKDKRSYYF</sequence>
<organism evidence="1 2">
    <name type="scientific">Argiope bruennichi</name>
    <name type="common">Wasp spider</name>
    <name type="synonym">Aranea bruennichi</name>
    <dbReference type="NCBI Taxonomy" id="94029"/>
    <lineage>
        <taxon>Eukaryota</taxon>
        <taxon>Metazoa</taxon>
        <taxon>Ecdysozoa</taxon>
        <taxon>Arthropoda</taxon>
        <taxon>Chelicerata</taxon>
        <taxon>Arachnida</taxon>
        <taxon>Araneae</taxon>
        <taxon>Araneomorphae</taxon>
        <taxon>Entelegynae</taxon>
        <taxon>Araneoidea</taxon>
        <taxon>Araneidae</taxon>
        <taxon>Argiope</taxon>
    </lineage>
</organism>
<reference evidence="1" key="2">
    <citation type="submission" date="2020-06" db="EMBL/GenBank/DDBJ databases">
        <authorList>
            <person name="Sheffer M."/>
        </authorList>
    </citation>
    <scope>NUCLEOTIDE SEQUENCE</scope>
</reference>